<dbReference type="GO" id="GO:0004674">
    <property type="term" value="F:protein serine/threonine kinase activity"/>
    <property type="evidence" value="ECO:0007669"/>
    <property type="project" value="UniProtKB-KW"/>
</dbReference>
<feature type="region of interest" description="Disordered" evidence="13">
    <location>
        <begin position="229"/>
        <end position="281"/>
    </location>
</feature>
<keyword evidence="16" id="KW-1185">Reference proteome</keyword>
<evidence type="ECO:0000256" key="12">
    <source>
        <dbReference type="PROSITE-ProRule" id="PRU10141"/>
    </source>
</evidence>
<feature type="region of interest" description="Disordered" evidence="13">
    <location>
        <begin position="137"/>
        <end position="161"/>
    </location>
</feature>
<keyword evidence="8 12" id="KW-0067">ATP-binding</keyword>
<evidence type="ECO:0000256" key="3">
    <source>
        <dbReference type="ARBA" id="ARBA00016885"/>
    </source>
</evidence>
<dbReference type="AlphaFoldDB" id="A0A2B4RIG4"/>
<dbReference type="Pfam" id="PF00069">
    <property type="entry name" value="Pkinase"/>
    <property type="match status" value="1"/>
</dbReference>
<evidence type="ECO:0000313" key="16">
    <source>
        <dbReference type="Proteomes" id="UP000225706"/>
    </source>
</evidence>
<dbReference type="Gene3D" id="1.10.510.10">
    <property type="entry name" value="Transferase(Phosphotransferase) domain 1"/>
    <property type="match status" value="1"/>
</dbReference>
<comment type="caution">
    <text evidence="15">The sequence shown here is derived from an EMBL/GenBank/DDBJ whole genome shotgun (WGS) entry which is preliminary data.</text>
</comment>
<comment type="catalytic activity">
    <reaction evidence="11">
        <text>L-seryl-[protein] + ATP = O-phospho-L-seryl-[protein] + ADP + H(+)</text>
        <dbReference type="Rhea" id="RHEA:17989"/>
        <dbReference type="Rhea" id="RHEA-COMP:9863"/>
        <dbReference type="Rhea" id="RHEA-COMP:11604"/>
        <dbReference type="ChEBI" id="CHEBI:15378"/>
        <dbReference type="ChEBI" id="CHEBI:29999"/>
        <dbReference type="ChEBI" id="CHEBI:30616"/>
        <dbReference type="ChEBI" id="CHEBI:83421"/>
        <dbReference type="ChEBI" id="CHEBI:456216"/>
        <dbReference type="EC" id="2.7.11.1"/>
    </reaction>
</comment>
<dbReference type="EMBL" id="LSMT01000533">
    <property type="protein sequence ID" value="PFX16599.1"/>
    <property type="molecule type" value="Genomic_DNA"/>
</dbReference>
<sequence length="791" mass="87580">MEKESEHELPRGKKRKLKEKNFRRLKRLCNSKDFPKAAVNKRLRCVWSGSGICSERLIKDNGPSHSQVEAGPSETKKEPANECSSSSSSEERVTADKAESNRPGFLQKLCSNTHLAKDEDDGSESFIRVVSATGEPANVLAGTEPSKINKEPANDSPSLGSSKIQITADKVSLNGKLISFLCCLAHRHKDVDVGGDSFGRVVSAIRQRETTLRCHSEYLPKAGVNKRLRRSRSEETISKRFKKDCGHSESQIDAGLSKTKKEQVTESPLPDSSEVEAGPCKTKKETVITSLSYNSNRVQVTADKAESIRPGFLQKLSSKGSGSSGAREHDLSRGKKRKLKQKKLSGLKKVETRPSKTKKEPVNKSSSFGSSEERVTLNKAETSQPVFLQKLGPSVHLAKHVDDGSEYFGRIATAASGESANVLIGAGPSKSNKEPVNDFLSLSLGLSEIQIPAAKVSSNAHLVKNVDVGGDTFGRVVSATQQPDTAPVEAGPSETKKESINTSLLYSSSEVQVTADKVESFRPNFLKKLSLNAHFDKYVLGDMIGSGSFGRVFSGIRKSDNAPVAIKFVERVKVREFKEMEGIRIPAEAYLQHKARHQYVIEIYEVFSTEDYYVIVMERPEQCQDLFDVLQTKVVLNEKEARKYFSQVVEANISCEEHGVIHRDLKPENILLDLLKDEIKLIDFGLASEVQEEPFDTFRGTTAYKPPESITAGRYDGCQGTVWQLGILLVEILSEDMAFEKPEDALNFKPRIPEYVSPEAADLIRMLLNPAPSNRPRLREVLQHPWFSLQD</sequence>
<comment type="subcellular location">
    <subcellularLocation>
        <location evidence="1">Host cytoplasm</location>
    </subcellularLocation>
</comment>
<evidence type="ECO:0000256" key="10">
    <source>
        <dbReference type="ARBA" id="ARBA00047899"/>
    </source>
</evidence>
<evidence type="ECO:0000256" key="7">
    <source>
        <dbReference type="ARBA" id="ARBA00022777"/>
    </source>
</evidence>
<organism evidence="15 16">
    <name type="scientific">Stylophora pistillata</name>
    <name type="common">Smooth cauliflower coral</name>
    <dbReference type="NCBI Taxonomy" id="50429"/>
    <lineage>
        <taxon>Eukaryota</taxon>
        <taxon>Metazoa</taxon>
        <taxon>Cnidaria</taxon>
        <taxon>Anthozoa</taxon>
        <taxon>Hexacorallia</taxon>
        <taxon>Scleractinia</taxon>
        <taxon>Astrocoeniina</taxon>
        <taxon>Pocilloporidae</taxon>
        <taxon>Stylophora</taxon>
    </lineage>
</organism>
<keyword evidence="4" id="KW-0723">Serine/threonine-protein kinase</keyword>
<dbReference type="InterPro" id="IPR000719">
    <property type="entry name" value="Prot_kinase_dom"/>
</dbReference>
<dbReference type="GO" id="GO:0005737">
    <property type="term" value="C:cytoplasm"/>
    <property type="evidence" value="ECO:0007669"/>
    <property type="project" value="TreeGrafter"/>
</dbReference>
<dbReference type="InterPro" id="IPR017441">
    <property type="entry name" value="Protein_kinase_ATP_BS"/>
</dbReference>
<evidence type="ECO:0000256" key="4">
    <source>
        <dbReference type="ARBA" id="ARBA00022527"/>
    </source>
</evidence>
<feature type="region of interest" description="Disordered" evidence="13">
    <location>
        <begin position="56"/>
        <end position="100"/>
    </location>
</feature>
<dbReference type="Gene3D" id="3.30.200.20">
    <property type="entry name" value="Phosphorylase Kinase, domain 1"/>
    <property type="match status" value="1"/>
</dbReference>
<keyword evidence="9" id="KW-1035">Host cytoplasm</keyword>
<feature type="compositionally biased region" description="Basic residues" evidence="13">
    <location>
        <begin position="334"/>
        <end position="346"/>
    </location>
</feature>
<dbReference type="InterPro" id="IPR051138">
    <property type="entry name" value="PIM_Ser/Thr_kinase"/>
</dbReference>
<dbReference type="Proteomes" id="UP000225706">
    <property type="component" value="Unassembled WGS sequence"/>
</dbReference>
<dbReference type="PANTHER" id="PTHR22984:SF25">
    <property type="entry name" value="PROTEIN KINASE DOMAIN-CONTAINING PROTEIN"/>
    <property type="match status" value="1"/>
</dbReference>
<dbReference type="SUPFAM" id="SSF56112">
    <property type="entry name" value="Protein kinase-like (PK-like)"/>
    <property type="match status" value="1"/>
</dbReference>
<dbReference type="SMART" id="SM00220">
    <property type="entry name" value="S_TKc"/>
    <property type="match status" value="1"/>
</dbReference>
<dbReference type="GO" id="GO:0005524">
    <property type="term" value="F:ATP binding"/>
    <property type="evidence" value="ECO:0007669"/>
    <property type="project" value="UniProtKB-UniRule"/>
</dbReference>
<proteinExistence type="predicted"/>
<protein>
    <recommendedName>
        <fullName evidence="3">Serine/threonine-protein kinase 1</fullName>
        <ecNumber evidence="2">2.7.11.1</ecNumber>
    </recommendedName>
</protein>
<evidence type="ECO:0000256" key="1">
    <source>
        <dbReference type="ARBA" id="ARBA00004192"/>
    </source>
</evidence>
<dbReference type="InterPro" id="IPR011009">
    <property type="entry name" value="Kinase-like_dom_sf"/>
</dbReference>
<evidence type="ECO:0000256" key="2">
    <source>
        <dbReference type="ARBA" id="ARBA00012513"/>
    </source>
</evidence>
<dbReference type="PANTHER" id="PTHR22984">
    <property type="entry name" value="SERINE/THREONINE-PROTEIN KINASE PIM"/>
    <property type="match status" value="1"/>
</dbReference>
<evidence type="ECO:0000259" key="14">
    <source>
        <dbReference type="PROSITE" id="PS50011"/>
    </source>
</evidence>
<evidence type="ECO:0000256" key="8">
    <source>
        <dbReference type="ARBA" id="ARBA00022840"/>
    </source>
</evidence>
<feature type="region of interest" description="Disordered" evidence="13">
    <location>
        <begin position="1"/>
        <end position="20"/>
    </location>
</feature>
<evidence type="ECO:0000256" key="9">
    <source>
        <dbReference type="ARBA" id="ARBA00023200"/>
    </source>
</evidence>
<keyword evidence="5" id="KW-0808">Transferase</keyword>
<comment type="catalytic activity">
    <reaction evidence="10">
        <text>L-threonyl-[protein] + ATP = O-phospho-L-threonyl-[protein] + ADP + H(+)</text>
        <dbReference type="Rhea" id="RHEA:46608"/>
        <dbReference type="Rhea" id="RHEA-COMP:11060"/>
        <dbReference type="Rhea" id="RHEA-COMP:11605"/>
        <dbReference type="ChEBI" id="CHEBI:15378"/>
        <dbReference type="ChEBI" id="CHEBI:30013"/>
        <dbReference type="ChEBI" id="CHEBI:30616"/>
        <dbReference type="ChEBI" id="CHEBI:61977"/>
        <dbReference type="ChEBI" id="CHEBI:456216"/>
        <dbReference type="EC" id="2.7.11.1"/>
    </reaction>
</comment>
<evidence type="ECO:0000256" key="5">
    <source>
        <dbReference type="ARBA" id="ARBA00022679"/>
    </source>
</evidence>
<feature type="compositionally biased region" description="Basic and acidic residues" evidence="13">
    <location>
        <begin position="89"/>
        <end position="100"/>
    </location>
</feature>
<dbReference type="PROSITE" id="PS50011">
    <property type="entry name" value="PROTEIN_KINASE_DOM"/>
    <property type="match status" value="1"/>
</dbReference>
<evidence type="ECO:0000313" key="15">
    <source>
        <dbReference type="EMBL" id="PFX16599.1"/>
    </source>
</evidence>
<reference evidence="16" key="1">
    <citation type="journal article" date="2017" name="bioRxiv">
        <title>Comparative analysis of the genomes of Stylophora pistillata and Acropora digitifera provides evidence for extensive differences between species of corals.</title>
        <authorList>
            <person name="Voolstra C.R."/>
            <person name="Li Y."/>
            <person name="Liew Y.J."/>
            <person name="Baumgarten S."/>
            <person name="Zoccola D."/>
            <person name="Flot J.-F."/>
            <person name="Tambutte S."/>
            <person name="Allemand D."/>
            <person name="Aranda M."/>
        </authorList>
    </citation>
    <scope>NUCLEOTIDE SEQUENCE [LARGE SCALE GENOMIC DNA]</scope>
</reference>
<dbReference type="GO" id="GO:0030430">
    <property type="term" value="C:host cell cytoplasm"/>
    <property type="evidence" value="ECO:0007669"/>
    <property type="project" value="UniProtKB-SubCell"/>
</dbReference>
<dbReference type="PROSITE" id="PS00107">
    <property type="entry name" value="PROTEIN_KINASE_ATP"/>
    <property type="match status" value="1"/>
</dbReference>
<feature type="domain" description="Protein kinase" evidence="14">
    <location>
        <begin position="538"/>
        <end position="787"/>
    </location>
</feature>
<keyword evidence="7 15" id="KW-0418">Kinase</keyword>
<dbReference type="STRING" id="50429.A0A2B4RIG4"/>
<keyword evidence="6 12" id="KW-0547">Nucleotide-binding</keyword>
<dbReference type="PROSITE" id="PS00108">
    <property type="entry name" value="PROTEIN_KINASE_ST"/>
    <property type="match status" value="1"/>
</dbReference>
<feature type="compositionally biased region" description="Basic and acidic residues" evidence="13">
    <location>
        <begin position="348"/>
        <end position="362"/>
    </location>
</feature>
<feature type="region of interest" description="Disordered" evidence="13">
    <location>
        <begin position="311"/>
        <end position="377"/>
    </location>
</feature>
<dbReference type="EC" id="2.7.11.1" evidence="2"/>
<evidence type="ECO:0000256" key="13">
    <source>
        <dbReference type="SAM" id="MobiDB-lite"/>
    </source>
</evidence>
<dbReference type="OrthoDB" id="10252171at2759"/>
<name>A0A2B4RIG4_STYPI</name>
<dbReference type="InterPro" id="IPR008271">
    <property type="entry name" value="Ser/Thr_kinase_AS"/>
</dbReference>
<feature type="compositionally biased region" description="Basic and acidic residues" evidence="13">
    <location>
        <begin position="1"/>
        <end position="11"/>
    </location>
</feature>
<feature type="binding site" evidence="12">
    <location>
        <position position="567"/>
    </location>
    <ligand>
        <name>ATP</name>
        <dbReference type="ChEBI" id="CHEBI:30616"/>
    </ligand>
</feature>
<evidence type="ECO:0000256" key="6">
    <source>
        <dbReference type="ARBA" id="ARBA00022741"/>
    </source>
</evidence>
<feature type="compositionally biased region" description="Basic and acidic residues" evidence="13">
    <location>
        <begin position="231"/>
        <end position="247"/>
    </location>
</feature>
<evidence type="ECO:0000256" key="11">
    <source>
        <dbReference type="ARBA" id="ARBA00048679"/>
    </source>
</evidence>
<accession>A0A2B4RIG4</accession>
<gene>
    <name evidence="15" type="primary">Pim1</name>
    <name evidence="15" type="ORF">AWC38_SpisGene19120</name>
</gene>